<evidence type="ECO:0000313" key="4">
    <source>
        <dbReference type="WBParaSite" id="EVEC_0000920801-mRNA-1"/>
    </source>
</evidence>
<keyword evidence="3" id="KW-1185">Reference proteome</keyword>
<reference evidence="4" key="1">
    <citation type="submission" date="2016-04" db="UniProtKB">
        <authorList>
            <consortium name="WormBaseParasite"/>
        </authorList>
    </citation>
    <scope>IDENTIFICATION</scope>
</reference>
<keyword evidence="1" id="KW-0732">Signal</keyword>
<evidence type="ECO:0000313" key="2">
    <source>
        <dbReference type="EMBL" id="VDD93898.1"/>
    </source>
</evidence>
<evidence type="ECO:0000313" key="3">
    <source>
        <dbReference type="Proteomes" id="UP000274131"/>
    </source>
</evidence>
<organism evidence="4">
    <name type="scientific">Enterobius vermicularis</name>
    <name type="common">Human pinworm</name>
    <dbReference type="NCBI Taxonomy" id="51028"/>
    <lineage>
        <taxon>Eukaryota</taxon>
        <taxon>Metazoa</taxon>
        <taxon>Ecdysozoa</taxon>
        <taxon>Nematoda</taxon>
        <taxon>Chromadorea</taxon>
        <taxon>Rhabditida</taxon>
        <taxon>Spirurina</taxon>
        <taxon>Oxyuridomorpha</taxon>
        <taxon>Oxyuroidea</taxon>
        <taxon>Oxyuridae</taxon>
        <taxon>Enterobius</taxon>
    </lineage>
</organism>
<dbReference type="WBParaSite" id="EVEC_0000920801-mRNA-1">
    <property type="protein sequence ID" value="EVEC_0000920801-mRNA-1"/>
    <property type="gene ID" value="EVEC_0000920801"/>
</dbReference>
<feature type="signal peptide" evidence="1">
    <location>
        <begin position="1"/>
        <end position="21"/>
    </location>
</feature>
<protein>
    <submittedName>
        <fullName evidence="2 4">Uncharacterized protein</fullName>
    </submittedName>
</protein>
<proteinExistence type="predicted"/>
<gene>
    <name evidence="2" type="ORF">EVEC_LOCUS8649</name>
</gene>
<feature type="chain" id="PRO_5043122871" evidence="1">
    <location>
        <begin position="22"/>
        <end position="189"/>
    </location>
</feature>
<dbReference type="AlphaFoldDB" id="A0A0N4VET6"/>
<accession>A0A0N4VET6</accession>
<evidence type="ECO:0000256" key="1">
    <source>
        <dbReference type="SAM" id="SignalP"/>
    </source>
</evidence>
<dbReference type="Proteomes" id="UP000274131">
    <property type="component" value="Unassembled WGS sequence"/>
</dbReference>
<name>A0A0N4VET6_ENTVE</name>
<sequence length="189" mass="18442">MVYHTIIQIAILSVAIYGAHAFYVGGNNQCCCCCCPQQTGGIGFNNCNNCGSGGRCCCCCCPSGGIGGFGGIGGLCSSSFSLLGPLVCVPQQGRGLGLGTLGLGGFGLGGLGLGSLLGLGGLTGLGTLGNAIPVINQTSSLAGLGLGFGGIPCTGPHAVVVVARAGGNTLVVDEKSSFFFKVTGTLQLT</sequence>
<reference evidence="2 3" key="2">
    <citation type="submission" date="2018-10" db="EMBL/GenBank/DDBJ databases">
        <authorList>
            <consortium name="Pathogen Informatics"/>
        </authorList>
    </citation>
    <scope>NUCLEOTIDE SEQUENCE [LARGE SCALE GENOMIC DNA]</scope>
</reference>
<dbReference type="EMBL" id="UXUI01009535">
    <property type="protein sequence ID" value="VDD93898.1"/>
    <property type="molecule type" value="Genomic_DNA"/>
</dbReference>